<dbReference type="RefSeq" id="WP_007068901.1">
    <property type="nucleotide sequence ID" value="NZ_DS022273.1"/>
</dbReference>
<comment type="caution">
    <text evidence="2">The sequence shown here is derived from an EMBL/GenBank/DDBJ whole genome shotgun (WGS) entry which is preliminary data.</text>
</comment>
<dbReference type="Proteomes" id="UP000004310">
    <property type="component" value="Unassembled WGS sequence"/>
</dbReference>
<accession>Q0FXX1</accession>
<name>Q0FXX1_9HYPH</name>
<dbReference type="InterPro" id="IPR042230">
    <property type="entry name" value="CusF_sf"/>
</dbReference>
<protein>
    <submittedName>
        <fullName evidence="2">Uncharacterized protein</fullName>
    </submittedName>
</protein>
<feature type="chain" id="PRO_5004172066" evidence="1">
    <location>
        <begin position="20"/>
        <end position="132"/>
    </location>
</feature>
<keyword evidence="1" id="KW-0732">Signal</keyword>
<dbReference type="AlphaFoldDB" id="Q0FXX1"/>
<gene>
    <name evidence="2" type="ORF">FP2506_00070</name>
</gene>
<sequence length="132" mass="14068">MRIITLALSATLLAAPAFADNHMQREGMNHGEMDMEGMSQGSETHSGMDHGTMKHSDMEGIHTTATINSIDGNTVNVSHPAIPALRWPAMTMDMTLLDGAEMGEIGEGDEAMLMLEQGADGMVGIRAIMPAE</sequence>
<dbReference type="EMBL" id="AATP01000012">
    <property type="protein sequence ID" value="EAU39762.1"/>
    <property type="molecule type" value="Genomic_DNA"/>
</dbReference>
<organism evidence="2 3">
    <name type="scientific">Fulvimarina pelagi HTCC2506</name>
    <dbReference type="NCBI Taxonomy" id="314231"/>
    <lineage>
        <taxon>Bacteria</taxon>
        <taxon>Pseudomonadati</taxon>
        <taxon>Pseudomonadota</taxon>
        <taxon>Alphaproteobacteria</taxon>
        <taxon>Hyphomicrobiales</taxon>
        <taxon>Aurantimonadaceae</taxon>
        <taxon>Fulvimarina</taxon>
    </lineage>
</organism>
<evidence type="ECO:0000313" key="3">
    <source>
        <dbReference type="Proteomes" id="UP000004310"/>
    </source>
</evidence>
<keyword evidence="3" id="KW-1185">Reference proteome</keyword>
<proteinExistence type="predicted"/>
<dbReference type="HOGENOM" id="CLU_1914003_0_0_5"/>
<reference evidence="2 3" key="1">
    <citation type="journal article" date="2010" name="J. Bacteriol.">
        <title>Genome sequence of Fulvimarina pelagi HTCC2506T, a Mn(II)-oxidizing alphaproteobacterium possessing an aerobic anoxygenic photosynthetic gene cluster and Xanthorhodopsin.</title>
        <authorList>
            <person name="Kang I."/>
            <person name="Oh H.M."/>
            <person name="Lim S.I."/>
            <person name="Ferriera S."/>
            <person name="Giovannoni S.J."/>
            <person name="Cho J.C."/>
        </authorList>
    </citation>
    <scope>NUCLEOTIDE SEQUENCE [LARGE SCALE GENOMIC DNA]</scope>
    <source>
        <strain evidence="2 3">HTCC2506</strain>
    </source>
</reference>
<feature type="signal peptide" evidence="1">
    <location>
        <begin position="1"/>
        <end position="19"/>
    </location>
</feature>
<dbReference type="InterPro" id="IPR021647">
    <property type="entry name" value="CusF_Ec"/>
</dbReference>
<dbReference type="eggNOG" id="ENOG5032TJZ">
    <property type="taxonomic scope" value="Bacteria"/>
</dbReference>
<dbReference type="Pfam" id="PF11604">
    <property type="entry name" value="CusF_Ec"/>
    <property type="match status" value="1"/>
</dbReference>
<evidence type="ECO:0000256" key="1">
    <source>
        <dbReference type="SAM" id="SignalP"/>
    </source>
</evidence>
<dbReference type="Gene3D" id="2.40.50.320">
    <property type="entry name" value="Copper binding periplasmic protein CusF"/>
    <property type="match status" value="1"/>
</dbReference>
<evidence type="ECO:0000313" key="2">
    <source>
        <dbReference type="EMBL" id="EAU39762.1"/>
    </source>
</evidence>
<dbReference type="STRING" id="217511.GCA_001463845_03324"/>